<evidence type="ECO:0000313" key="3">
    <source>
        <dbReference type="Proteomes" id="UP001623290"/>
    </source>
</evidence>
<dbReference type="EMBL" id="CP135443">
    <property type="protein sequence ID" value="WRY33993.1"/>
    <property type="molecule type" value="Genomic_DNA"/>
</dbReference>
<dbReference type="PIRSF" id="PIRSF012641">
    <property type="entry name" value="UCP012641"/>
    <property type="match status" value="1"/>
</dbReference>
<protein>
    <submittedName>
        <fullName evidence="2">Zinc-binding metallopeptidase</fullName>
    </submittedName>
</protein>
<proteinExistence type="predicted"/>
<gene>
    <name evidence="2" type="ORF">RPE78_01495</name>
</gene>
<feature type="domain" description="Zinc-ribbon" evidence="1">
    <location>
        <begin position="4"/>
        <end position="82"/>
    </location>
</feature>
<keyword evidence="3" id="KW-1185">Reference proteome</keyword>
<dbReference type="Proteomes" id="UP001623290">
    <property type="component" value="Chromosome"/>
</dbReference>
<dbReference type="Pfam" id="PF10005">
    <property type="entry name" value="Zn_ribbon_DZR_6"/>
    <property type="match status" value="1"/>
</dbReference>
<dbReference type="RefSeq" id="WP_406721033.1">
    <property type="nucleotide sequence ID" value="NZ_CP135443.1"/>
</dbReference>
<evidence type="ECO:0000313" key="2">
    <source>
        <dbReference type="EMBL" id="WRY33993.1"/>
    </source>
</evidence>
<evidence type="ECO:0000259" key="1">
    <source>
        <dbReference type="Pfam" id="PF10005"/>
    </source>
</evidence>
<dbReference type="Pfam" id="PF15887">
    <property type="entry name" value="Peptidase_Mx"/>
    <property type="match status" value="1"/>
</dbReference>
<accession>A0ABZ1DYW5</accession>
<reference evidence="2 3" key="1">
    <citation type="submission" date="2023-09" db="EMBL/GenBank/DDBJ databases">
        <title>Thioclava shenzhenensis sp. nov., a multidrug resistant bacteria-antagonizing species isolated from coastal seawater.</title>
        <authorList>
            <person name="Long M."/>
        </authorList>
    </citation>
    <scope>NUCLEOTIDE SEQUENCE [LARGE SCALE GENOMIC DNA]</scope>
    <source>
        <strain evidence="2 3">FTW29</strain>
    </source>
</reference>
<dbReference type="InterPro" id="IPR031321">
    <property type="entry name" value="UCP012641"/>
</dbReference>
<sequence>MMRYHCPSCRAEVYFGNDTCLSCGTELVFEPGRGFLDLRAEGLPACENRARIGCNWVADAQEGAQGGLCLSCRHTTVIPDLSVEGNLQRWAEFEAAKRNLMRMAVLLDLPLTDSAGPRPRFLFKAPDAGEAVVMGHADGDITLNIAEADDEYRAATRAEMGEPYRTLIGHLRHESGHAFWEVLVKPFPDRLAACRALFGDEREDYGQALERHYAHPAPAGWEQAFVSEYATAHPYEDFAESWANLLHILDGLETALCYGLMPAGHELAAPEAPRDILFWLLGIAMEDLVSAWIALSLALNALNDSLGHPSFYPFILTPKVSEKLDWVRQVIRQGCLAE</sequence>
<organism evidence="2 3">
    <name type="scientific">Thioclava litoralis</name>
    <dbReference type="NCBI Taxonomy" id="3076557"/>
    <lineage>
        <taxon>Bacteria</taxon>
        <taxon>Pseudomonadati</taxon>
        <taxon>Pseudomonadota</taxon>
        <taxon>Alphaproteobacteria</taxon>
        <taxon>Rhodobacterales</taxon>
        <taxon>Paracoccaceae</taxon>
        <taxon>Thioclava</taxon>
    </lineage>
</organism>
<name>A0ABZ1DYW5_9RHOB</name>
<dbReference type="InterPro" id="IPR011201">
    <property type="entry name" value="Zinc-ribbon_6_bact"/>
</dbReference>